<dbReference type="SUPFAM" id="SSF69618">
    <property type="entry name" value="HemD-like"/>
    <property type="match status" value="1"/>
</dbReference>
<name>A0ABV8PN71_9FLAO</name>
<dbReference type="InterPro" id="IPR003754">
    <property type="entry name" value="4pyrrol_synth_uPrphyn_synth"/>
</dbReference>
<dbReference type="InterPro" id="IPR036108">
    <property type="entry name" value="4pyrrol_syn_uPrphyn_synt_sf"/>
</dbReference>
<evidence type="ECO:0000313" key="2">
    <source>
        <dbReference type="EMBL" id="MFC4221583.1"/>
    </source>
</evidence>
<proteinExistence type="predicted"/>
<sequence>MKTVLSTKILTPSQKELFLNSGLGLVEYNALKIEFLDVEIPLRCKNYIFTSKNAVKGFLQQAQGSDYSDCQTFCVGEKTKRFLEENGLKVIKVADNSADLAHFIAKNHQNEEFLFVCGNLRREELPQILSENNVQYKEIEAYRIHLNTKRFNREFDGILFFSPSGVRSYVQDNQIDGESIFCIGETTAAEAAKYSKQIIVANRPTVENVLVQAINHFKNKV</sequence>
<keyword evidence="2" id="KW-0456">Lyase</keyword>
<dbReference type="EMBL" id="JBHSCL010000009">
    <property type="protein sequence ID" value="MFC4221583.1"/>
    <property type="molecule type" value="Genomic_DNA"/>
</dbReference>
<dbReference type="PANTHER" id="PTHR12390:SF0">
    <property type="entry name" value="UROPORPHYRINOGEN-III SYNTHASE"/>
    <property type="match status" value="1"/>
</dbReference>
<accession>A0ABV8PN71</accession>
<feature type="domain" description="Tetrapyrrole biosynthesis uroporphyrinogen III synthase" evidence="1">
    <location>
        <begin position="19"/>
        <end position="208"/>
    </location>
</feature>
<dbReference type="EC" id="4.2.1.75" evidence="2"/>
<gene>
    <name evidence="2" type="ORF">ACFOWS_15635</name>
</gene>
<dbReference type="CDD" id="cd06578">
    <property type="entry name" value="HemD"/>
    <property type="match status" value="1"/>
</dbReference>
<dbReference type="Pfam" id="PF02602">
    <property type="entry name" value="HEM4"/>
    <property type="match status" value="1"/>
</dbReference>
<dbReference type="GO" id="GO:0004852">
    <property type="term" value="F:uroporphyrinogen-III synthase activity"/>
    <property type="evidence" value="ECO:0007669"/>
    <property type="project" value="UniProtKB-EC"/>
</dbReference>
<dbReference type="Gene3D" id="3.40.50.10090">
    <property type="match status" value="2"/>
</dbReference>
<evidence type="ECO:0000313" key="3">
    <source>
        <dbReference type="Proteomes" id="UP001595841"/>
    </source>
</evidence>
<keyword evidence="3" id="KW-1185">Reference proteome</keyword>
<dbReference type="Proteomes" id="UP001595841">
    <property type="component" value="Unassembled WGS sequence"/>
</dbReference>
<comment type="caution">
    <text evidence="2">The sequence shown here is derived from an EMBL/GenBank/DDBJ whole genome shotgun (WGS) entry which is preliminary data.</text>
</comment>
<evidence type="ECO:0000259" key="1">
    <source>
        <dbReference type="Pfam" id="PF02602"/>
    </source>
</evidence>
<organism evidence="2 3">
    <name type="scientific">Flagellimonas marina</name>
    <dbReference type="NCBI Taxonomy" id="1775168"/>
    <lineage>
        <taxon>Bacteria</taxon>
        <taxon>Pseudomonadati</taxon>
        <taxon>Bacteroidota</taxon>
        <taxon>Flavobacteriia</taxon>
        <taxon>Flavobacteriales</taxon>
        <taxon>Flavobacteriaceae</taxon>
        <taxon>Flagellimonas</taxon>
    </lineage>
</organism>
<reference evidence="3" key="1">
    <citation type="journal article" date="2019" name="Int. J. Syst. Evol. Microbiol.">
        <title>The Global Catalogue of Microorganisms (GCM) 10K type strain sequencing project: providing services to taxonomists for standard genome sequencing and annotation.</title>
        <authorList>
            <consortium name="The Broad Institute Genomics Platform"/>
            <consortium name="The Broad Institute Genome Sequencing Center for Infectious Disease"/>
            <person name="Wu L."/>
            <person name="Ma J."/>
        </authorList>
    </citation>
    <scope>NUCLEOTIDE SEQUENCE [LARGE SCALE GENOMIC DNA]</scope>
    <source>
        <strain evidence="3">CGMCC 1.15774</strain>
    </source>
</reference>
<dbReference type="RefSeq" id="WP_379766516.1">
    <property type="nucleotide sequence ID" value="NZ_JBHSCL010000009.1"/>
</dbReference>
<dbReference type="PANTHER" id="PTHR12390">
    <property type="entry name" value="UROPORPHYRINOGEN III SYNTHASE"/>
    <property type="match status" value="1"/>
</dbReference>
<dbReference type="InterPro" id="IPR039793">
    <property type="entry name" value="UROS/Hem4"/>
</dbReference>
<protein>
    <submittedName>
        <fullName evidence="2">Uroporphyrinogen-III synthase</fullName>
        <ecNumber evidence="2">4.2.1.75</ecNumber>
    </submittedName>
</protein>